<proteinExistence type="predicted"/>
<dbReference type="Proteomes" id="UP001178507">
    <property type="component" value="Unassembled WGS sequence"/>
</dbReference>
<accession>A0AA36HT60</accession>
<feature type="transmembrane region" description="Helical" evidence="1">
    <location>
        <begin position="258"/>
        <end position="278"/>
    </location>
</feature>
<name>A0AA36HT60_9DINO</name>
<organism evidence="2 3">
    <name type="scientific">Effrenium voratum</name>
    <dbReference type="NCBI Taxonomy" id="2562239"/>
    <lineage>
        <taxon>Eukaryota</taxon>
        <taxon>Sar</taxon>
        <taxon>Alveolata</taxon>
        <taxon>Dinophyceae</taxon>
        <taxon>Suessiales</taxon>
        <taxon>Symbiodiniaceae</taxon>
        <taxon>Effrenium</taxon>
    </lineage>
</organism>
<feature type="transmembrane region" description="Helical" evidence="1">
    <location>
        <begin position="12"/>
        <end position="29"/>
    </location>
</feature>
<comment type="caution">
    <text evidence="2">The sequence shown here is derived from an EMBL/GenBank/DDBJ whole genome shotgun (WGS) entry which is preliminary data.</text>
</comment>
<dbReference type="EMBL" id="CAUJNA010000280">
    <property type="protein sequence ID" value="CAJ1374855.1"/>
    <property type="molecule type" value="Genomic_DNA"/>
</dbReference>
<evidence type="ECO:0000313" key="3">
    <source>
        <dbReference type="Proteomes" id="UP001178507"/>
    </source>
</evidence>
<evidence type="ECO:0000313" key="2">
    <source>
        <dbReference type="EMBL" id="CAJ1374855.1"/>
    </source>
</evidence>
<sequence>MQIAVKLPGRTWLWWGSMVAIAFLNLLLFRHVNRSKRARDVEHKRYQRVLKMLCLPFLFECAWRSVFPCLYNERQVLFDTPLNAILLDRSLAAVGEVCWVLQICLILEQLATDLKMHSARPCLGKCVVECCSILMALLALCGETCSFLGTFTTNVWYEVLEASCWCLLFALGSLAAASLLCPMSRFRAPACKRFLAVLCLQGFIYCPYMILSNIPMYYQRWQKDEAAHRQYLHLWPGIRDAAQHREPQTEWRYWQNDWLWMSVYFSLAVWSSILMMYAPRIPNDDAVRQHLEIGQST</sequence>
<feature type="transmembrane region" description="Helical" evidence="1">
    <location>
        <begin position="160"/>
        <end position="181"/>
    </location>
</feature>
<keyword evidence="1" id="KW-0812">Transmembrane</keyword>
<keyword evidence="1" id="KW-1133">Transmembrane helix</keyword>
<protein>
    <submittedName>
        <fullName evidence="2">Uncharacterized protein</fullName>
    </submittedName>
</protein>
<keyword evidence="3" id="KW-1185">Reference proteome</keyword>
<reference evidence="2" key="1">
    <citation type="submission" date="2023-08" db="EMBL/GenBank/DDBJ databases">
        <authorList>
            <person name="Chen Y."/>
            <person name="Shah S."/>
            <person name="Dougan E. K."/>
            <person name="Thang M."/>
            <person name="Chan C."/>
        </authorList>
    </citation>
    <scope>NUCLEOTIDE SEQUENCE</scope>
</reference>
<gene>
    <name evidence="2" type="ORF">EVOR1521_LOCUS4292</name>
</gene>
<evidence type="ECO:0000256" key="1">
    <source>
        <dbReference type="SAM" id="Phobius"/>
    </source>
</evidence>
<dbReference type="AlphaFoldDB" id="A0AA36HT60"/>
<feature type="transmembrane region" description="Helical" evidence="1">
    <location>
        <begin position="193"/>
        <end position="211"/>
    </location>
</feature>
<keyword evidence="1" id="KW-0472">Membrane</keyword>